<dbReference type="SUPFAM" id="SSF51569">
    <property type="entry name" value="Aldolase"/>
    <property type="match status" value="1"/>
</dbReference>
<protein>
    <submittedName>
        <fullName evidence="6">Bifunctional 4-hydroxy-2-oxoglutarate aldolase/2-dehydro-3-deoxy-phosphogluconate aldolase</fullName>
    </submittedName>
</protein>
<dbReference type="PANTHER" id="PTHR30246">
    <property type="entry name" value="2-KETO-3-DEOXY-6-PHOSPHOGLUCONATE ALDOLASE"/>
    <property type="match status" value="1"/>
</dbReference>
<dbReference type="InterPro" id="IPR000887">
    <property type="entry name" value="Aldlse_KDPG_KHG"/>
</dbReference>
<dbReference type="PANTHER" id="PTHR30246:SF1">
    <property type="entry name" value="2-DEHYDRO-3-DEOXY-6-PHOSPHOGALACTONATE ALDOLASE-RELATED"/>
    <property type="match status" value="1"/>
</dbReference>
<dbReference type="Pfam" id="PF01081">
    <property type="entry name" value="Aldolase"/>
    <property type="match status" value="1"/>
</dbReference>
<keyword evidence="7" id="KW-1185">Reference proteome</keyword>
<evidence type="ECO:0000313" key="6">
    <source>
        <dbReference type="EMBL" id="MFB9833205.1"/>
    </source>
</evidence>
<evidence type="ECO:0000256" key="4">
    <source>
        <dbReference type="ARBA" id="ARBA00023239"/>
    </source>
</evidence>
<evidence type="ECO:0000256" key="1">
    <source>
        <dbReference type="ARBA" id="ARBA00004761"/>
    </source>
</evidence>
<organism evidence="6 7">
    <name type="scientific">Actinoallomurus acaciae</name>
    <dbReference type="NCBI Taxonomy" id="502577"/>
    <lineage>
        <taxon>Bacteria</taxon>
        <taxon>Bacillati</taxon>
        <taxon>Actinomycetota</taxon>
        <taxon>Actinomycetes</taxon>
        <taxon>Streptosporangiales</taxon>
        <taxon>Thermomonosporaceae</taxon>
        <taxon>Actinoallomurus</taxon>
    </lineage>
</organism>
<dbReference type="CDD" id="cd00452">
    <property type="entry name" value="KDPG_aldolase"/>
    <property type="match status" value="1"/>
</dbReference>
<evidence type="ECO:0000256" key="5">
    <source>
        <dbReference type="ARBA" id="ARBA00023277"/>
    </source>
</evidence>
<dbReference type="RefSeq" id="WP_378200389.1">
    <property type="nucleotide sequence ID" value="NZ_JBHLZP010000079.1"/>
</dbReference>
<comment type="pathway">
    <text evidence="1">Carbohydrate acid metabolism.</text>
</comment>
<reference evidence="6 7" key="1">
    <citation type="submission" date="2024-09" db="EMBL/GenBank/DDBJ databases">
        <authorList>
            <person name="Sun Q."/>
            <person name="Mori K."/>
        </authorList>
    </citation>
    <scope>NUCLEOTIDE SEQUENCE [LARGE SCALE GENOMIC DNA]</scope>
    <source>
        <strain evidence="6 7">TBRC 0563</strain>
    </source>
</reference>
<dbReference type="Proteomes" id="UP001589627">
    <property type="component" value="Unassembled WGS sequence"/>
</dbReference>
<keyword evidence="5" id="KW-0119">Carbohydrate metabolism</keyword>
<comment type="similarity">
    <text evidence="2">Belongs to the KHG/KDPG aldolase family.</text>
</comment>
<accession>A0ABV5YDT4</accession>
<sequence>MSRAAERDGSAFFAAHFAPLPLMTILRGFDTVRTVELSELAWDIGVHLVEVPIQSAAALDALSSAVDAGAARGMPVGAGTVITVDHVRRAAEAGAAFTVAPGFDREVAEASIDAGLPHLPGVATATEVQRATAFGLGWLKMFPASDLGPGWLRSMHGPFPDARFVATGGMHAGNTRTYLDAGAAGVSLGSALADPARLEAVRALAASLSPRA</sequence>
<dbReference type="EMBL" id="JBHLZP010000079">
    <property type="protein sequence ID" value="MFB9833205.1"/>
    <property type="molecule type" value="Genomic_DNA"/>
</dbReference>
<dbReference type="InterPro" id="IPR013785">
    <property type="entry name" value="Aldolase_TIM"/>
</dbReference>
<evidence type="ECO:0000256" key="3">
    <source>
        <dbReference type="ARBA" id="ARBA00011233"/>
    </source>
</evidence>
<evidence type="ECO:0000256" key="2">
    <source>
        <dbReference type="ARBA" id="ARBA00006906"/>
    </source>
</evidence>
<evidence type="ECO:0000313" key="7">
    <source>
        <dbReference type="Proteomes" id="UP001589627"/>
    </source>
</evidence>
<proteinExistence type="inferred from homology"/>
<gene>
    <name evidence="6" type="ORF">ACFFNX_13515</name>
</gene>
<keyword evidence="4" id="KW-0456">Lyase</keyword>
<name>A0ABV5YDT4_9ACTN</name>
<dbReference type="Gene3D" id="3.20.20.70">
    <property type="entry name" value="Aldolase class I"/>
    <property type="match status" value="1"/>
</dbReference>
<comment type="subunit">
    <text evidence="3">Homotrimer.</text>
</comment>
<comment type="caution">
    <text evidence="6">The sequence shown here is derived from an EMBL/GenBank/DDBJ whole genome shotgun (WGS) entry which is preliminary data.</text>
</comment>